<proteinExistence type="predicted"/>
<gene>
    <name evidence="2" type="ORF">AAL_02210</name>
</gene>
<accession>A0A168F9V1</accession>
<dbReference type="EMBL" id="AZGY01000003">
    <property type="protein sequence ID" value="KZZ99638.1"/>
    <property type="molecule type" value="Genomic_DNA"/>
</dbReference>
<organism evidence="2 3">
    <name type="scientific">Moelleriella libera RCEF 2490</name>
    <dbReference type="NCBI Taxonomy" id="1081109"/>
    <lineage>
        <taxon>Eukaryota</taxon>
        <taxon>Fungi</taxon>
        <taxon>Dikarya</taxon>
        <taxon>Ascomycota</taxon>
        <taxon>Pezizomycotina</taxon>
        <taxon>Sordariomycetes</taxon>
        <taxon>Hypocreomycetidae</taxon>
        <taxon>Hypocreales</taxon>
        <taxon>Clavicipitaceae</taxon>
        <taxon>Moelleriella</taxon>
    </lineage>
</organism>
<sequence>MPLAESATPSLSVDDVLAFDDAELVEYMKQTVRDDGGFDLEFEGWENLPNDQRDRLAERLRIGARKVNDMVQSRPVDPDQLTARLYGVIANDEAAPQALSKRSRREKTPTEEVDLDAEGKRSETIAYNALVGDGGRPVYPIDRLEDVFHGFGSDDELLQPWQDRPGDCRQVFQEQLHRWEMFRRWQHANREPDKEREFAAYVREQRSRDAEGTAYRPTASQYLEQLRDAFEREYSDLDGGDEGFGAYVEKKKQQKLQAGCRWPGMTKDEYSQMLRNQFKTQQAKAGIDEDEGFAEFVDKKKRKDTEAGRRWPGMTEDEYIRMLRVKFHQEQDRHYWKEFYWLREDHGHGGFSGYISEAKRRLGRHGLTKEFEMDRDSTRQDELTTWFEYLNYEYSWLDHHTQYLTRLQAKYDKGWQKLVDSGVLRRGETAAELCSMESAIRSQSERDAAKKAVDHAKTAAVAALQTAMNDPNSKSRLRKPVRIRMMKQANFRLEAAKASFKDVMRRGDLITDFVQEASDYRATERNLILQRFRLQWVKEQIPLIEAEVREAPTAEERLSTRWRTKRRSDDDQDIQTRGLKRKKPSPQTGTLDDGAPTRARASKRSRPTNAQGTQLQKKQLANASSIGDSRPRVNPAGRRAVGSRHHQLRSATVQLEAPLLRRSPRFAAAQAISSKPGTLPPRVTRSGLRPRPKT</sequence>
<evidence type="ECO:0000256" key="1">
    <source>
        <dbReference type="SAM" id="MobiDB-lite"/>
    </source>
</evidence>
<keyword evidence="3" id="KW-1185">Reference proteome</keyword>
<evidence type="ECO:0000313" key="3">
    <source>
        <dbReference type="Proteomes" id="UP000078544"/>
    </source>
</evidence>
<feature type="region of interest" description="Disordered" evidence="1">
    <location>
        <begin position="552"/>
        <end position="694"/>
    </location>
</feature>
<dbReference type="AlphaFoldDB" id="A0A168F9V1"/>
<dbReference type="Proteomes" id="UP000078544">
    <property type="component" value="Unassembled WGS sequence"/>
</dbReference>
<name>A0A168F9V1_9HYPO</name>
<feature type="compositionally biased region" description="Polar residues" evidence="1">
    <location>
        <begin position="607"/>
        <end position="627"/>
    </location>
</feature>
<protein>
    <recommendedName>
        <fullName evidence="4">Ankyrin 2,3/unc44</fullName>
    </recommendedName>
</protein>
<dbReference type="STRING" id="1081109.A0A168F9V1"/>
<evidence type="ECO:0000313" key="2">
    <source>
        <dbReference type="EMBL" id="KZZ99638.1"/>
    </source>
</evidence>
<reference evidence="2 3" key="1">
    <citation type="journal article" date="2016" name="Genome Biol. Evol.">
        <title>Divergent and convergent evolution of fungal pathogenicity.</title>
        <authorList>
            <person name="Shang Y."/>
            <person name="Xiao G."/>
            <person name="Zheng P."/>
            <person name="Cen K."/>
            <person name="Zhan S."/>
            <person name="Wang C."/>
        </authorList>
    </citation>
    <scope>NUCLEOTIDE SEQUENCE [LARGE SCALE GENOMIC DNA]</scope>
    <source>
        <strain evidence="2 3">RCEF 2490</strain>
    </source>
</reference>
<dbReference type="OrthoDB" id="4961501at2759"/>
<comment type="caution">
    <text evidence="2">The sequence shown here is derived from an EMBL/GenBank/DDBJ whole genome shotgun (WGS) entry which is preliminary data.</text>
</comment>
<evidence type="ECO:0008006" key="4">
    <source>
        <dbReference type="Google" id="ProtNLM"/>
    </source>
</evidence>